<evidence type="ECO:0000313" key="11">
    <source>
        <dbReference type="EnsemblMetazoa" id="XP_003726327"/>
    </source>
</evidence>
<comment type="function">
    <text evidence="9">Required for the function of coenzyme Q in the respiratory chain. May serve as a chaperone or may be involved in the transport of Q6 from its site of synthesis to the catalytic sites of the respiratory complexes.</text>
</comment>
<dbReference type="Proteomes" id="UP000007110">
    <property type="component" value="Unassembled WGS sequence"/>
</dbReference>
<accession>A0A7M7GFV8</accession>
<dbReference type="Pfam" id="PF03364">
    <property type="entry name" value="Polyketide_cyc"/>
    <property type="match status" value="1"/>
</dbReference>
<keyword evidence="12" id="KW-1185">Reference proteome</keyword>
<dbReference type="InterPro" id="IPR044996">
    <property type="entry name" value="COQ10-like"/>
</dbReference>
<dbReference type="KEGG" id="spu:586556"/>
<proteinExistence type="inferred from homology"/>
<evidence type="ECO:0000256" key="2">
    <source>
        <dbReference type="ARBA" id="ARBA00004318"/>
    </source>
</evidence>
<dbReference type="SUPFAM" id="SSF55961">
    <property type="entry name" value="Bet v1-like"/>
    <property type="match status" value="1"/>
</dbReference>
<evidence type="ECO:0000259" key="10">
    <source>
        <dbReference type="Pfam" id="PF03364"/>
    </source>
</evidence>
<dbReference type="InterPro" id="IPR005031">
    <property type="entry name" value="COQ10_START"/>
</dbReference>
<dbReference type="AlphaFoldDB" id="A0A7M7GFV8"/>
<evidence type="ECO:0000256" key="9">
    <source>
        <dbReference type="ARBA" id="ARBA00024947"/>
    </source>
</evidence>
<dbReference type="FunFam" id="3.30.530.20:FF:000002">
    <property type="entry name" value="Coenzyme Q-binding protein COQ10 homolog, mitochondrial"/>
    <property type="match status" value="1"/>
</dbReference>
<keyword evidence="7" id="KW-0496">Mitochondrion</keyword>
<dbReference type="Gene3D" id="3.30.530.20">
    <property type="match status" value="1"/>
</dbReference>
<reference evidence="11" key="2">
    <citation type="submission" date="2021-01" db="UniProtKB">
        <authorList>
            <consortium name="EnsemblMetazoa"/>
        </authorList>
    </citation>
    <scope>IDENTIFICATION</scope>
</reference>
<dbReference type="GO" id="GO:0045333">
    <property type="term" value="P:cellular respiration"/>
    <property type="evidence" value="ECO:0007669"/>
    <property type="project" value="InterPro"/>
</dbReference>
<keyword evidence="5" id="KW-0999">Mitochondrion inner membrane</keyword>
<comment type="subcellular location">
    <subcellularLocation>
        <location evidence="1">Mitochondrion inner membrane</location>
    </subcellularLocation>
    <subcellularLocation>
        <location evidence="2">Mitochondrion membrane</location>
        <topology evidence="2">Peripheral membrane protein</topology>
    </subcellularLocation>
</comment>
<dbReference type="RefSeq" id="XP_003726327.2">
    <property type="nucleotide sequence ID" value="XM_003726279.3"/>
</dbReference>
<sequence>MALRTVSRILLSQSQKTSLRIWMAETKRLSTRHICCCPFAGNPAWDIQTSHRPSRTPSLQVPTRTFISIQSPLNFGGKKKEYSERKIIGYSMSDMYEVVANVEDYKNFVPWCTKSTIVARKAGHFRAQLEIGFPPLVERYMSTVTVAKPHLVRAVCTDGRLFNHLITTWRFGPGPKGKPDTCMVDFSVSFEFRSVLHSHLSHLFFDEVVKKMVKAFEMRAEKMYGPQTNVSRSALFPDTHS</sequence>
<dbReference type="OrthoDB" id="292693at2759"/>
<evidence type="ECO:0000256" key="1">
    <source>
        <dbReference type="ARBA" id="ARBA00004273"/>
    </source>
</evidence>
<organism evidence="11 12">
    <name type="scientific">Strongylocentrotus purpuratus</name>
    <name type="common">Purple sea urchin</name>
    <dbReference type="NCBI Taxonomy" id="7668"/>
    <lineage>
        <taxon>Eukaryota</taxon>
        <taxon>Metazoa</taxon>
        <taxon>Echinodermata</taxon>
        <taxon>Eleutherozoa</taxon>
        <taxon>Echinozoa</taxon>
        <taxon>Echinoidea</taxon>
        <taxon>Euechinoidea</taxon>
        <taxon>Echinacea</taxon>
        <taxon>Camarodonta</taxon>
        <taxon>Echinidea</taxon>
        <taxon>Strongylocentrotidae</taxon>
        <taxon>Strongylocentrotus</taxon>
    </lineage>
</organism>
<dbReference type="GO" id="GO:0005739">
    <property type="term" value="C:mitochondrion"/>
    <property type="evidence" value="ECO:0000318"/>
    <property type="project" value="GO_Central"/>
</dbReference>
<evidence type="ECO:0000256" key="8">
    <source>
        <dbReference type="ARBA" id="ARBA00023136"/>
    </source>
</evidence>
<evidence type="ECO:0000256" key="7">
    <source>
        <dbReference type="ARBA" id="ARBA00023128"/>
    </source>
</evidence>
<protein>
    <recommendedName>
        <fullName evidence="10">Coenzyme Q-binding protein COQ10 START domain-containing protein</fullName>
    </recommendedName>
</protein>
<dbReference type="GeneID" id="586556"/>
<dbReference type="GO" id="GO:0048039">
    <property type="term" value="F:ubiquinone binding"/>
    <property type="evidence" value="ECO:0007669"/>
    <property type="project" value="InterPro"/>
</dbReference>
<dbReference type="GO" id="GO:0005743">
    <property type="term" value="C:mitochondrial inner membrane"/>
    <property type="evidence" value="ECO:0007669"/>
    <property type="project" value="UniProtKB-SubCell"/>
</dbReference>
<dbReference type="InterPro" id="IPR023393">
    <property type="entry name" value="START-like_dom_sf"/>
</dbReference>
<dbReference type="PANTHER" id="PTHR12901">
    <property type="entry name" value="SPERM PROTEIN HOMOLOG"/>
    <property type="match status" value="1"/>
</dbReference>
<keyword evidence="6" id="KW-0809">Transit peptide</keyword>
<feature type="domain" description="Coenzyme Q-binding protein COQ10 START" evidence="10">
    <location>
        <begin position="88"/>
        <end position="217"/>
    </location>
</feature>
<evidence type="ECO:0000313" key="12">
    <source>
        <dbReference type="Proteomes" id="UP000007110"/>
    </source>
</evidence>
<comment type="subunit">
    <text evidence="4">Interacts with coenzyme Q.</text>
</comment>
<name>A0A7M7GFV8_STRPU</name>
<evidence type="ECO:0000256" key="4">
    <source>
        <dbReference type="ARBA" id="ARBA00011814"/>
    </source>
</evidence>
<comment type="similarity">
    <text evidence="3">Belongs to the COQ10 family.</text>
</comment>
<dbReference type="OMA" id="GCQRQNI"/>
<dbReference type="InParanoid" id="A0A7M7GFV8"/>
<evidence type="ECO:0000256" key="6">
    <source>
        <dbReference type="ARBA" id="ARBA00022946"/>
    </source>
</evidence>
<dbReference type="EnsemblMetazoa" id="XM_003726279">
    <property type="protein sequence ID" value="XP_003726327"/>
    <property type="gene ID" value="LOC586556"/>
</dbReference>
<evidence type="ECO:0000256" key="3">
    <source>
        <dbReference type="ARBA" id="ARBA00006885"/>
    </source>
</evidence>
<dbReference type="PANTHER" id="PTHR12901:SF10">
    <property type="entry name" value="COENZYME Q-BINDING PROTEIN COQ10, MITOCHONDRIAL"/>
    <property type="match status" value="1"/>
</dbReference>
<dbReference type="CDD" id="cd07813">
    <property type="entry name" value="COQ10p_like"/>
    <property type="match status" value="1"/>
</dbReference>
<keyword evidence="8" id="KW-0472">Membrane</keyword>
<dbReference type="FunCoup" id="A0A7M7GFV8">
    <property type="interactions" value="811"/>
</dbReference>
<evidence type="ECO:0000256" key="5">
    <source>
        <dbReference type="ARBA" id="ARBA00022792"/>
    </source>
</evidence>
<reference evidence="12" key="1">
    <citation type="submission" date="2015-02" db="EMBL/GenBank/DDBJ databases">
        <title>Genome sequencing for Strongylocentrotus purpuratus.</title>
        <authorList>
            <person name="Murali S."/>
            <person name="Liu Y."/>
            <person name="Vee V."/>
            <person name="English A."/>
            <person name="Wang M."/>
            <person name="Skinner E."/>
            <person name="Han Y."/>
            <person name="Muzny D.M."/>
            <person name="Worley K.C."/>
            <person name="Gibbs R.A."/>
        </authorList>
    </citation>
    <scope>NUCLEOTIDE SEQUENCE</scope>
</reference>